<evidence type="ECO:0000256" key="2">
    <source>
        <dbReference type="SAM" id="Phobius"/>
    </source>
</evidence>
<comment type="caution">
    <text evidence="3">The sequence shown here is derived from an EMBL/GenBank/DDBJ whole genome shotgun (WGS) entry which is preliminary data.</text>
</comment>
<name>A0A8J3ZRS3_9ACTN</name>
<gene>
    <name evidence="3" type="ORF">Voc01_039190</name>
</gene>
<keyword evidence="2" id="KW-1133">Transmembrane helix</keyword>
<keyword evidence="2" id="KW-0472">Membrane</keyword>
<dbReference type="Proteomes" id="UP000635606">
    <property type="component" value="Unassembled WGS sequence"/>
</dbReference>
<reference evidence="3" key="1">
    <citation type="submission" date="2021-01" db="EMBL/GenBank/DDBJ databases">
        <title>Whole genome shotgun sequence of Virgisporangium ochraceum NBRC 16418.</title>
        <authorList>
            <person name="Komaki H."/>
            <person name="Tamura T."/>
        </authorList>
    </citation>
    <scope>NUCLEOTIDE SEQUENCE</scope>
    <source>
        <strain evidence="3">NBRC 16418</strain>
    </source>
</reference>
<feature type="transmembrane region" description="Helical" evidence="2">
    <location>
        <begin position="40"/>
        <end position="58"/>
    </location>
</feature>
<feature type="compositionally biased region" description="Low complexity" evidence="1">
    <location>
        <begin position="103"/>
        <end position="117"/>
    </location>
</feature>
<protein>
    <submittedName>
        <fullName evidence="3">Uncharacterized protein</fullName>
    </submittedName>
</protein>
<sequence>MVAAIAGVGLLVWWQWDPIWSFVFSPVGGFVAKLLFTGKVLKVVAVAAFAAGAGWVAVRRKLRRGTPEAERELAPPVFGPPEEEASAPPAPTPLPPVAPPAPAFTSAGTGTATTTEPPTAPPSRPI</sequence>
<dbReference type="EMBL" id="BOPH01000053">
    <property type="protein sequence ID" value="GIJ69002.1"/>
    <property type="molecule type" value="Genomic_DNA"/>
</dbReference>
<feature type="region of interest" description="Disordered" evidence="1">
    <location>
        <begin position="64"/>
        <end position="126"/>
    </location>
</feature>
<feature type="compositionally biased region" description="Pro residues" evidence="1">
    <location>
        <begin position="88"/>
        <end position="102"/>
    </location>
</feature>
<evidence type="ECO:0000313" key="4">
    <source>
        <dbReference type="Proteomes" id="UP000635606"/>
    </source>
</evidence>
<proteinExistence type="predicted"/>
<dbReference type="AlphaFoldDB" id="A0A8J3ZRS3"/>
<keyword evidence="4" id="KW-1185">Reference proteome</keyword>
<evidence type="ECO:0000256" key="1">
    <source>
        <dbReference type="SAM" id="MobiDB-lite"/>
    </source>
</evidence>
<organism evidence="3 4">
    <name type="scientific">Virgisporangium ochraceum</name>
    <dbReference type="NCBI Taxonomy" id="65505"/>
    <lineage>
        <taxon>Bacteria</taxon>
        <taxon>Bacillati</taxon>
        <taxon>Actinomycetota</taxon>
        <taxon>Actinomycetes</taxon>
        <taxon>Micromonosporales</taxon>
        <taxon>Micromonosporaceae</taxon>
        <taxon>Virgisporangium</taxon>
    </lineage>
</organism>
<evidence type="ECO:0000313" key="3">
    <source>
        <dbReference type="EMBL" id="GIJ69002.1"/>
    </source>
</evidence>
<accession>A0A8J3ZRS3</accession>
<keyword evidence="2" id="KW-0812">Transmembrane</keyword>